<dbReference type="Proteomes" id="UP000031668">
    <property type="component" value="Unassembled WGS sequence"/>
</dbReference>
<reference evidence="1 2" key="1">
    <citation type="journal article" date="2014" name="Genome Biol. Evol.">
        <title>The genome of the myxosporean Thelohanellus kitauei shows adaptations to nutrient acquisition within its fish host.</title>
        <authorList>
            <person name="Yang Y."/>
            <person name="Xiong J."/>
            <person name="Zhou Z."/>
            <person name="Huo F."/>
            <person name="Miao W."/>
            <person name="Ran C."/>
            <person name="Liu Y."/>
            <person name="Zhang J."/>
            <person name="Feng J."/>
            <person name="Wang M."/>
            <person name="Wang M."/>
            <person name="Wang L."/>
            <person name="Yao B."/>
        </authorList>
    </citation>
    <scope>NUCLEOTIDE SEQUENCE [LARGE SCALE GENOMIC DNA]</scope>
    <source>
        <strain evidence="1">Wuqing</strain>
    </source>
</reference>
<dbReference type="InterPro" id="IPR016024">
    <property type="entry name" value="ARM-type_fold"/>
</dbReference>
<name>A0A0C2N265_THEKT</name>
<dbReference type="AlphaFoldDB" id="A0A0C2N265"/>
<evidence type="ECO:0000313" key="1">
    <source>
        <dbReference type="EMBL" id="KII70470.1"/>
    </source>
</evidence>
<accession>A0A0C2N265</accession>
<gene>
    <name evidence="1" type="ORF">RF11_08321</name>
</gene>
<sequence>MDEFTKTLIEKLKTTESKFLLVAYVKCFSSLCKKSGKLVQHFQNALNENETNNVYEVFFRVLARLLRKSSVRENDKNPEYEYIFQYLTQNLLKITEFGVRKLDKLISQNKEDNQSHVESIYLSLVAMANVVILLPNALEKYPLQLLVKMSHQLLVATNSIPKSKITTFLRDIVDFIVVTGNKSIEASVLDDQIKALEMYSRFFYIYLRSPTDKDALIDIAEILDRTLKLKLDTKSRLNIIMNVTSTRNPVRQFI</sequence>
<comment type="caution">
    <text evidence="1">The sequence shown here is derived from an EMBL/GenBank/DDBJ whole genome shotgun (WGS) entry which is preliminary data.</text>
</comment>
<protein>
    <submittedName>
        <fullName evidence="1">Uncharacterized protein</fullName>
    </submittedName>
</protein>
<organism evidence="1 2">
    <name type="scientific">Thelohanellus kitauei</name>
    <name type="common">Myxosporean</name>
    <dbReference type="NCBI Taxonomy" id="669202"/>
    <lineage>
        <taxon>Eukaryota</taxon>
        <taxon>Metazoa</taxon>
        <taxon>Cnidaria</taxon>
        <taxon>Myxozoa</taxon>
        <taxon>Myxosporea</taxon>
        <taxon>Bivalvulida</taxon>
        <taxon>Platysporina</taxon>
        <taxon>Myxobolidae</taxon>
        <taxon>Thelohanellus</taxon>
    </lineage>
</organism>
<dbReference type="SUPFAM" id="SSF48371">
    <property type="entry name" value="ARM repeat"/>
    <property type="match status" value="1"/>
</dbReference>
<proteinExistence type="predicted"/>
<evidence type="ECO:0000313" key="2">
    <source>
        <dbReference type="Proteomes" id="UP000031668"/>
    </source>
</evidence>
<dbReference type="EMBL" id="JWZT01002056">
    <property type="protein sequence ID" value="KII70470.1"/>
    <property type="molecule type" value="Genomic_DNA"/>
</dbReference>
<keyword evidence="2" id="KW-1185">Reference proteome</keyword>